<keyword evidence="1" id="KW-0378">Hydrolase</keyword>
<comment type="caution">
    <text evidence="1">The sequence shown here is derived from an EMBL/GenBank/DDBJ whole genome shotgun (WGS) entry which is preliminary data.</text>
</comment>
<name>T1CL74_9ZZZZ</name>
<protein>
    <submittedName>
        <fullName evidence="1">DNA or RNA helicases of superfamily II</fullName>
    </submittedName>
</protein>
<keyword evidence="1" id="KW-0067">ATP-binding</keyword>
<sequence>MGNNLSVPLMRIVPRRRAVATPRSLDADGAYRVVEHALGDYLDAHAALDHVEPCGDGEDNGGEVEERLRKLPALGIDVTPGVGKSHAAARAAAAAAAGVPALIVVPTLALAAAYVAAITAAGGNATRYIARQSPDAVADDAALLPWLCHKLEAVRQAGEANHRPGQSLCRECPHGRKSEYECGVPEREQRALKWFKVHGIDPWDYAPCHFLYEGLPSVKSAEILVAPAAAFSEALAFHSGVDEHGRFQRTQRLVIVDEAISPGKLVRAGLGNVEAWLTRLAAIQKRAHEEIARWHGLPSAAGEIAAW</sequence>
<evidence type="ECO:0000313" key="1">
    <source>
        <dbReference type="EMBL" id="EQD69330.1"/>
    </source>
</evidence>
<dbReference type="GO" id="GO:0004386">
    <property type="term" value="F:helicase activity"/>
    <property type="evidence" value="ECO:0007669"/>
    <property type="project" value="UniProtKB-KW"/>
</dbReference>
<accession>T1CL74</accession>
<proteinExistence type="predicted"/>
<dbReference type="AlphaFoldDB" id="T1CL74"/>
<feature type="non-terminal residue" evidence="1">
    <location>
        <position position="307"/>
    </location>
</feature>
<organism evidence="1">
    <name type="scientific">mine drainage metagenome</name>
    <dbReference type="NCBI Taxonomy" id="410659"/>
    <lineage>
        <taxon>unclassified sequences</taxon>
        <taxon>metagenomes</taxon>
        <taxon>ecological metagenomes</taxon>
    </lineage>
</organism>
<keyword evidence="1" id="KW-0547">Nucleotide-binding</keyword>
<dbReference type="EMBL" id="AUZX01005027">
    <property type="protein sequence ID" value="EQD69330.1"/>
    <property type="molecule type" value="Genomic_DNA"/>
</dbReference>
<reference evidence="1" key="2">
    <citation type="journal article" date="2014" name="ISME J.">
        <title>Microbial stratification in low pH oxic and suboxic macroscopic growths along an acid mine drainage.</title>
        <authorList>
            <person name="Mendez-Garcia C."/>
            <person name="Mesa V."/>
            <person name="Sprenger R.R."/>
            <person name="Richter M."/>
            <person name="Diez M.S."/>
            <person name="Solano J."/>
            <person name="Bargiela R."/>
            <person name="Golyshina O.V."/>
            <person name="Manteca A."/>
            <person name="Ramos J.L."/>
            <person name="Gallego J.R."/>
            <person name="Llorente I."/>
            <person name="Martins Dos Santos V.A."/>
            <person name="Jensen O.N."/>
            <person name="Pelaez A.I."/>
            <person name="Sanchez J."/>
            <person name="Ferrer M."/>
        </authorList>
    </citation>
    <scope>NUCLEOTIDE SEQUENCE</scope>
</reference>
<reference evidence="1" key="1">
    <citation type="submission" date="2013-08" db="EMBL/GenBank/DDBJ databases">
        <authorList>
            <person name="Mendez C."/>
            <person name="Richter M."/>
            <person name="Ferrer M."/>
            <person name="Sanchez J."/>
        </authorList>
    </citation>
    <scope>NUCLEOTIDE SEQUENCE</scope>
</reference>
<gene>
    <name evidence="1" type="ORF">B1A_06952</name>
</gene>
<keyword evidence="1" id="KW-0347">Helicase</keyword>